<dbReference type="Pfam" id="PF00440">
    <property type="entry name" value="TetR_N"/>
    <property type="match status" value="1"/>
</dbReference>
<evidence type="ECO:0000256" key="1">
    <source>
        <dbReference type="ARBA" id="ARBA00023125"/>
    </source>
</evidence>
<evidence type="ECO:0000313" key="5">
    <source>
        <dbReference type="Proteomes" id="UP000503540"/>
    </source>
</evidence>
<dbReference type="PANTHER" id="PTHR30055:SF235">
    <property type="entry name" value="TRANSCRIPTIONAL REGULATORY PROTEIN"/>
    <property type="match status" value="1"/>
</dbReference>
<dbReference type="SUPFAM" id="SSF46689">
    <property type="entry name" value="Homeodomain-like"/>
    <property type="match status" value="1"/>
</dbReference>
<reference evidence="4 5" key="1">
    <citation type="journal article" date="2019" name="ACS Chem. Biol.">
        <title>Identification and Mobilization of a Cryptic Antibiotic Biosynthesis Gene Locus from a Human-Pathogenic Nocardia Isolate.</title>
        <authorList>
            <person name="Herisse M."/>
            <person name="Ishida K."/>
            <person name="Porter J.L."/>
            <person name="Howden B."/>
            <person name="Hertweck C."/>
            <person name="Stinear T.P."/>
            <person name="Pidot S.J."/>
        </authorList>
    </citation>
    <scope>NUCLEOTIDE SEQUENCE [LARGE SCALE GENOMIC DNA]</scope>
    <source>
        <strain evidence="4 5">AUSMDU00012717</strain>
    </source>
</reference>
<dbReference type="AlphaFoldDB" id="A0A6G9Y5S8"/>
<dbReference type="PROSITE" id="PS50977">
    <property type="entry name" value="HTH_TETR_2"/>
    <property type="match status" value="1"/>
</dbReference>
<keyword evidence="5" id="KW-1185">Reference proteome</keyword>
<dbReference type="InterPro" id="IPR009057">
    <property type="entry name" value="Homeodomain-like_sf"/>
</dbReference>
<protein>
    <submittedName>
        <fullName evidence="4">TetR family transcriptional regulator</fullName>
    </submittedName>
</protein>
<proteinExistence type="predicted"/>
<dbReference type="GO" id="GO:0003700">
    <property type="term" value="F:DNA-binding transcription factor activity"/>
    <property type="evidence" value="ECO:0007669"/>
    <property type="project" value="TreeGrafter"/>
</dbReference>
<name>A0A6G9Y5S8_9NOCA</name>
<dbReference type="Proteomes" id="UP000503540">
    <property type="component" value="Chromosome"/>
</dbReference>
<dbReference type="InterPro" id="IPR041678">
    <property type="entry name" value="TetR_C_16"/>
</dbReference>
<feature type="DNA-binding region" description="H-T-H motif" evidence="2">
    <location>
        <begin position="97"/>
        <end position="116"/>
    </location>
</feature>
<sequence length="253" mass="27089">MATVSPAGPAPTMTTEVVSGSGLIWSAVIGTPMSTSVGQRLLAMIIPGCREVNRCWPTLVGMTDAPDQPARRSDATRAAILEAARARFAAEGFRKATVRAIAADAAIDPSMVMRYFGSKDGLFAAAVDIDLELPDLIATDPDAMGELLVRRFLEIWEPPGNEVMLTLLRSSIADDAVTQRFRAVFADQILPAVLRVGDPVDAPKRSGLIVTQLLGLALCRYVLRLPPVIALTPDELIAEIGPTIQRYLGSVPR</sequence>
<feature type="domain" description="HTH tetR-type" evidence="3">
    <location>
        <begin position="74"/>
        <end position="134"/>
    </location>
</feature>
<organism evidence="4 5">
    <name type="scientific">Nocardia arthritidis</name>
    <dbReference type="NCBI Taxonomy" id="228602"/>
    <lineage>
        <taxon>Bacteria</taxon>
        <taxon>Bacillati</taxon>
        <taxon>Actinomycetota</taxon>
        <taxon>Actinomycetes</taxon>
        <taxon>Mycobacteriales</taxon>
        <taxon>Nocardiaceae</taxon>
        <taxon>Nocardia</taxon>
    </lineage>
</organism>
<dbReference type="PRINTS" id="PR00455">
    <property type="entry name" value="HTHTETR"/>
</dbReference>
<evidence type="ECO:0000313" key="4">
    <source>
        <dbReference type="EMBL" id="QIS08494.1"/>
    </source>
</evidence>
<dbReference type="InterPro" id="IPR036271">
    <property type="entry name" value="Tet_transcr_reg_TetR-rel_C_sf"/>
</dbReference>
<dbReference type="Pfam" id="PF17920">
    <property type="entry name" value="TetR_C_16"/>
    <property type="match status" value="1"/>
</dbReference>
<dbReference type="Gene3D" id="1.10.357.10">
    <property type="entry name" value="Tetracycline Repressor, domain 2"/>
    <property type="match status" value="1"/>
</dbReference>
<accession>A0A6G9Y5S8</accession>
<dbReference type="KEGG" id="nah:F5544_02870"/>
<dbReference type="GO" id="GO:0000976">
    <property type="term" value="F:transcription cis-regulatory region binding"/>
    <property type="evidence" value="ECO:0007669"/>
    <property type="project" value="TreeGrafter"/>
</dbReference>
<dbReference type="SUPFAM" id="SSF48498">
    <property type="entry name" value="Tetracyclin repressor-like, C-terminal domain"/>
    <property type="match status" value="1"/>
</dbReference>
<dbReference type="PANTHER" id="PTHR30055">
    <property type="entry name" value="HTH-TYPE TRANSCRIPTIONAL REGULATOR RUTR"/>
    <property type="match status" value="1"/>
</dbReference>
<dbReference type="Gene3D" id="1.10.10.60">
    <property type="entry name" value="Homeodomain-like"/>
    <property type="match status" value="1"/>
</dbReference>
<dbReference type="InterPro" id="IPR050109">
    <property type="entry name" value="HTH-type_TetR-like_transc_reg"/>
</dbReference>
<evidence type="ECO:0000256" key="2">
    <source>
        <dbReference type="PROSITE-ProRule" id="PRU00335"/>
    </source>
</evidence>
<dbReference type="InterPro" id="IPR001647">
    <property type="entry name" value="HTH_TetR"/>
</dbReference>
<gene>
    <name evidence="4" type="ORF">F5544_02870</name>
</gene>
<keyword evidence="1 2" id="KW-0238">DNA-binding</keyword>
<dbReference type="EMBL" id="CP046172">
    <property type="protein sequence ID" value="QIS08494.1"/>
    <property type="molecule type" value="Genomic_DNA"/>
</dbReference>
<evidence type="ECO:0000259" key="3">
    <source>
        <dbReference type="PROSITE" id="PS50977"/>
    </source>
</evidence>